<dbReference type="AlphaFoldDB" id="L9L559"/>
<dbReference type="InParanoid" id="L9L559"/>
<reference evidence="2" key="2">
    <citation type="journal article" date="2013" name="Nat. Commun.">
        <title>Genome of the Chinese tree shrew.</title>
        <authorList>
            <person name="Fan Y."/>
            <person name="Huang Z.Y."/>
            <person name="Cao C.C."/>
            <person name="Chen C.S."/>
            <person name="Chen Y.X."/>
            <person name="Fan D.D."/>
            <person name="He J."/>
            <person name="Hou H.L."/>
            <person name="Hu L."/>
            <person name="Hu X.T."/>
            <person name="Jiang X.T."/>
            <person name="Lai R."/>
            <person name="Lang Y.S."/>
            <person name="Liang B."/>
            <person name="Liao S.G."/>
            <person name="Mu D."/>
            <person name="Ma Y.Y."/>
            <person name="Niu Y.Y."/>
            <person name="Sun X.Q."/>
            <person name="Xia J.Q."/>
            <person name="Xiao J."/>
            <person name="Xiong Z.Q."/>
            <person name="Xu L."/>
            <person name="Yang L."/>
            <person name="Zhang Y."/>
            <person name="Zhao W."/>
            <person name="Zhao X.D."/>
            <person name="Zheng Y.T."/>
            <person name="Zhou J.M."/>
            <person name="Zhu Y.B."/>
            <person name="Zhang G.J."/>
            <person name="Wang J."/>
            <person name="Yao Y.G."/>
        </authorList>
    </citation>
    <scope>NUCLEOTIDE SEQUENCE [LARGE SCALE GENOMIC DNA]</scope>
</reference>
<protein>
    <submittedName>
        <fullName evidence="1">Uncharacterized protein</fullName>
    </submittedName>
</protein>
<keyword evidence="2" id="KW-1185">Reference proteome</keyword>
<gene>
    <name evidence="1" type="ORF">TREES_T100008819</name>
</gene>
<accession>L9L559</accession>
<dbReference type="EMBL" id="KB320563">
    <property type="protein sequence ID" value="ELW68522.1"/>
    <property type="molecule type" value="Genomic_DNA"/>
</dbReference>
<proteinExistence type="predicted"/>
<evidence type="ECO:0000313" key="1">
    <source>
        <dbReference type="EMBL" id="ELW68522.1"/>
    </source>
</evidence>
<sequence length="78" mass="8728">MELPFAVRSHGVLPPQRCVTAVNEQRYRYCQHSKKEAWTLTQEAQVHRPALPQLANELSKSLPCQGSTSLLLVGLDSL</sequence>
<evidence type="ECO:0000313" key="2">
    <source>
        <dbReference type="Proteomes" id="UP000011518"/>
    </source>
</evidence>
<reference evidence="2" key="1">
    <citation type="submission" date="2012-07" db="EMBL/GenBank/DDBJ databases">
        <title>Genome of the Chinese tree shrew, a rising model animal genetically related to primates.</title>
        <authorList>
            <person name="Zhang G."/>
            <person name="Fan Y."/>
            <person name="Yao Y."/>
            <person name="Huang Z."/>
        </authorList>
    </citation>
    <scope>NUCLEOTIDE SEQUENCE [LARGE SCALE GENOMIC DNA]</scope>
</reference>
<name>L9L559_TUPCH</name>
<organism evidence="1 2">
    <name type="scientific">Tupaia chinensis</name>
    <name type="common">Chinese tree shrew</name>
    <name type="synonym">Tupaia belangeri chinensis</name>
    <dbReference type="NCBI Taxonomy" id="246437"/>
    <lineage>
        <taxon>Eukaryota</taxon>
        <taxon>Metazoa</taxon>
        <taxon>Chordata</taxon>
        <taxon>Craniata</taxon>
        <taxon>Vertebrata</taxon>
        <taxon>Euteleostomi</taxon>
        <taxon>Mammalia</taxon>
        <taxon>Eutheria</taxon>
        <taxon>Euarchontoglires</taxon>
        <taxon>Scandentia</taxon>
        <taxon>Tupaiidae</taxon>
        <taxon>Tupaia</taxon>
    </lineage>
</organism>
<dbReference type="Proteomes" id="UP000011518">
    <property type="component" value="Unassembled WGS sequence"/>
</dbReference>